<protein>
    <submittedName>
        <fullName evidence="2">Uncharacterized protein</fullName>
    </submittedName>
</protein>
<keyword evidence="3" id="KW-1185">Reference proteome</keyword>
<accession>A0AAI8M7I9</accession>
<dbReference type="EMBL" id="AP012279">
    <property type="protein sequence ID" value="BAL73430.1"/>
    <property type="molecule type" value="Genomic_DNA"/>
</dbReference>
<evidence type="ECO:0000256" key="1">
    <source>
        <dbReference type="SAM" id="MobiDB-lite"/>
    </source>
</evidence>
<sequence>MRGLLAQGGKSRKRKLGDTRVSRETEGPKDERQLGENNPMHSREGLVPSAVSRETDKDVQELIAMASEAGALSGTRGGYRGKPIVGSRWVFHVKHHGPSKAFHMKHQTGAQALVLE</sequence>
<dbReference type="Proteomes" id="UP000007886">
    <property type="component" value="Chromosome"/>
</dbReference>
<organism evidence="2 3">
    <name type="scientific">Bradyrhizobium cosmicum</name>
    <dbReference type="NCBI Taxonomy" id="1404864"/>
    <lineage>
        <taxon>Bacteria</taxon>
        <taxon>Pseudomonadati</taxon>
        <taxon>Pseudomonadota</taxon>
        <taxon>Alphaproteobacteria</taxon>
        <taxon>Hyphomicrobiales</taxon>
        <taxon>Nitrobacteraceae</taxon>
        <taxon>Bradyrhizobium</taxon>
    </lineage>
</organism>
<proteinExistence type="predicted"/>
<name>A0AAI8M7I9_9BRAD</name>
<gene>
    <name evidence="2" type="ORF">S23_02040</name>
</gene>
<reference evidence="2 3" key="1">
    <citation type="journal article" date="2012" name="Microbes Environ.">
        <title>Complete genome sequence of Bradyrhizobium sp. S23321: insights into symbiosis evolution in soil oligotrophs.</title>
        <authorList>
            <person name="Okubo T."/>
            <person name="Tsukui T."/>
            <person name="Maita H."/>
            <person name="Okamoto S."/>
            <person name="Oshima K."/>
            <person name="Fujisawa T."/>
            <person name="Saito A."/>
            <person name="Futamata H."/>
            <person name="Hattori R."/>
            <person name="Shimomura Y."/>
            <person name="Haruta S."/>
            <person name="Morimoto S."/>
            <person name="Wang Y."/>
            <person name="Sakai Y."/>
            <person name="Hattori M."/>
            <person name="Aizawa S."/>
            <person name="Nagashima K.V.P."/>
            <person name="Masuda S."/>
            <person name="Hattori T."/>
            <person name="Yamashita A."/>
            <person name="Bao Z."/>
            <person name="Hayatsu M."/>
            <person name="Kajiya-Kanegae H."/>
            <person name="Yoshinaga I."/>
            <person name="Sakamoto K."/>
            <person name="Toyota K."/>
            <person name="Nakao M."/>
            <person name="Kohara M."/>
            <person name="Anda M."/>
            <person name="Niwa R."/>
            <person name="Jung-Hwan P."/>
            <person name="Sameshima-Saito R."/>
            <person name="Tokuda S."/>
            <person name="Yamamoto S."/>
            <person name="Yamamoto S."/>
            <person name="Yokoyama T."/>
            <person name="Akutsu T."/>
            <person name="Nakamura Y."/>
            <person name="Nakahira-Yanaka Y."/>
            <person name="Takada Hoshino Y."/>
            <person name="Hirakawa H."/>
            <person name="Mitsui H."/>
            <person name="Terasawa K."/>
            <person name="Itakura M."/>
            <person name="Sato S."/>
            <person name="Ikeda-Ohtsubo W."/>
            <person name="Sakakura N."/>
            <person name="Kaminuma E."/>
            <person name="Minamisawa K."/>
        </authorList>
    </citation>
    <scope>NUCLEOTIDE SEQUENCE [LARGE SCALE GENOMIC DNA]</scope>
    <source>
        <strain evidence="2 3">S23321</strain>
    </source>
</reference>
<feature type="region of interest" description="Disordered" evidence="1">
    <location>
        <begin position="1"/>
        <end position="56"/>
    </location>
</feature>
<feature type="compositionally biased region" description="Basic and acidic residues" evidence="1">
    <location>
        <begin position="16"/>
        <end position="34"/>
    </location>
</feature>
<dbReference type="KEGG" id="brs:S23_02040"/>
<dbReference type="AlphaFoldDB" id="A0AAI8M7I9"/>
<evidence type="ECO:0000313" key="2">
    <source>
        <dbReference type="EMBL" id="BAL73430.1"/>
    </source>
</evidence>
<evidence type="ECO:0000313" key="3">
    <source>
        <dbReference type="Proteomes" id="UP000007886"/>
    </source>
</evidence>